<dbReference type="Proteomes" id="UP001143474">
    <property type="component" value="Unassembled WGS sequence"/>
</dbReference>
<evidence type="ECO:0000313" key="2">
    <source>
        <dbReference type="Proteomes" id="UP001143474"/>
    </source>
</evidence>
<keyword evidence="2" id="KW-1185">Reference proteome</keyword>
<proteinExistence type="predicted"/>
<reference evidence="1" key="2">
    <citation type="submission" date="2023-01" db="EMBL/GenBank/DDBJ databases">
        <authorList>
            <person name="Sun Q."/>
            <person name="Evtushenko L."/>
        </authorList>
    </citation>
    <scope>NUCLEOTIDE SEQUENCE</scope>
    <source>
        <strain evidence="1">VKM Ac-2007</strain>
    </source>
</reference>
<dbReference type="AlphaFoldDB" id="A0A9W6MDK1"/>
<sequence>MRQGLVPLRGSSWRSVVELSSTLTRRVLRHGGFAGRDDLIEKLEAYAVEHDETARPYRWTYEGAPFKGHDVTPVSWA</sequence>
<reference evidence="1" key="1">
    <citation type="journal article" date="2014" name="Int. J. Syst. Evol. Microbiol.">
        <title>Complete genome sequence of Corynebacterium casei LMG S-19264T (=DSM 44701T), isolated from a smear-ripened cheese.</title>
        <authorList>
            <consortium name="US DOE Joint Genome Institute (JGI-PGF)"/>
            <person name="Walter F."/>
            <person name="Albersmeier A."/>
            <person name="Kalinowski J."/>
            <person name="Ruckert C."/>
        </authorList>
    </citation>
    <scope>NUCLEOTIDE SEQUENCE</scope>
    <source>
        <strain evidence="1">VKM Ac-2007</strain>
    </source>
</reference>
<protein>
    <submittedName>
        <fullName evidence="1">Uncharacterized protein</fullName>
    </submittedName>
</protein>
<comment type="caution">
    <text evidence="1">The sequence shown here is derived from an EMBL/GenBank/DDBJ whole genome shotgun (WGS) entry which is preliminary data.</text>
</comment>
<organism evidence="1 2">
    <name type="scientific">Streptosporangium carneum</name>
    <dbReference type="NCBI Taxonomy" id="47481"/>
    <lineage>
        <taxon>Bacteria</taxon>
        <taxon>Bacillati</taxon>
        <taxon>Actinomycetota</taxon>
        <taxon>Actinomycetes</taxon>
        <taxon>Streptosporangiales</taxon>
        <taxon>Streptosporangiaceae</taxon>
        <taxon>Streptosporangium</taxon>
    </lineage>
</organism>
<accession>A0A9W6MDK1</accession>
<gene>
    <name evidence="1" type="ORF">GCM10017600_34060</name>
</gene>
<name>A0A9W6MDK1_9ACTN</name>
<evidence type="ECO:0000313" key="1">
    <source>
        <dbReference type="EMBL" id="GLK10000.1"/>
    </source>
</evidence>
<dbReference type="EMBL" id="BSEV01000006">
    <property type="protein sequence ID" value="GLK10000.1"/>
    <property type="molecule type" value="Genomic_DNA"/>
</dbReference>